<dbReference type="Gene3D" id="3.30.9.40">
    <property type="match status" value="1"/>
</dbReference>
<dbReference type="Proteomes" id="UP000008710">
    <property type="component" value="Plasmid pRHL1"/>
</dbReference>
<dbReference type="InterPro" id="IPR041654">
    <property type="entry name" value="StyA_sbd"/>
</dbReference>
<keyword evidence="2" id="KW-0503">Monooxygenase</keyword>
<dbReference type="GO" id="GO:0004497">
    <property type="term" value="F:monooxygenase activity"/>
    <property type="evidence" value="ECO:0007669"/>
    <property type="project" value="UniProtKB-KW"/>
</dbReference>
<protein>
    <submittedName>
        <fullName evidence="2">Probable monooxygenase</fullName>
    </submittedName>
</protein>
<dbReference type="InterPro" id="IPR036188">
    <property type="entry name" value="FAD/NAD-bd_sf"/>
</dbReference>
<proteinExistence type="predicted"/>
<dbReference type="OrthoDB" id="3414915at2"/>
<name>Q0RX83_RHOJR</name>
<gene>
    <name evidence="2" type="ordered locus">RHA1_ro09059</name>
</gene>
<evidence type="ECO:0000259" key="1">
    <source>
        <dbReference type="Pfam" id="PF17885"/>
    </source>
</evidence>
<keyword evidence="2" id="KW-0614">Plasmid</keyword>
<dbReference type="Gene3D" id="3.50.50.60">
    <property type="entry name" value="FAD/NAD(P)-binding domain"/>
    <property type="match status" value="2"/>
</dbReference>
<dbReference type="Pfam" id="PF17885">
    <property type="entry name" value="Smoa_sbd"/>
    <property type="match status" value="1"/>
</dbReference>
<keyword evidence="2" id="KW-0560">Oxidoreductase</keyword>
<reference evidence="3" key="1">
    <citation type="journal article" date="2006" name="Proc. Natl. Acad. Sci. U.S.A.">
        <title>The complete genome of Rhodococcus sp. RHA1 provides insights into a catabolic powerhouse.</title>
        <authorList>
            <person name="McLeod M.P."/>
            <person name="Warren R.L."/>
            <person name="Hsiao W.W.L."/>
            <person name="Araki N."/>
            <person name="Myhre M."/>
            <person name="Fernandes C."/>
            <person name="Miyazawa D."/>
            <person name="Wong W."/>
            <person name="Lillquist A.L."/>
            <person name="Wang D."/>
            <person name="Dosanjh M."/>
            <person name="Hara H."/>
            <person name="Petrescu A."/>
            <person name="Morin R.D."/>
            <person name="Yang G."/>
            <person name="Stott J.M."/>
            <person name="Schein J.E."/>
            <person name="Shin H."/>
            <person name="Smailus D."/>
            <person name="Siddiqui A.S."/>
            <person name="Marra M.A."/>
            <person name="Jones S.J.M."/>
            <person name="Holt R."/>
            <person name="Brinkman F.S.L."/>
            <person name="Miyauchi K."/>
            <person name="Fukuda M."/>
            <person name="Davies J.E."/>
            <person name="Mohn W.W."/>
            <person name="Eltis L.D."/>
        </authorList>
    </citation>
    <scope>NUCLEOTIDE SEQUENCE [LARGE SCALE GENOMIC DNA]</scope>
    <source>
        <strain evidence="3">RHA1</strain>
    </source>
</reference>
<evidence type="ECO:0000313" key="3">
    <source>
        <dbReference type="Proteomes" id="UP000008710"/>
    </source>
</evidence>
<dbReference type="RefSeq" id="WP_011599779.1">
    <property type="nucleotide sequence ID" value="NC_008269.1"/>
</dbReference>
<organism evidence="2 3">
    <name type="scientific">Rhodococcus jostii (strain RHA1)</name>
    <dbReference type="NCBI Taxonomy" id="101510"/>
    <lineage>
        <taxon>Bacteria</taxon>
        <taxon>Bacillati</taxon>
        <taxon>Actinomycetota</taxon>
        <taxon>Actinomycetes</taxon>
        <taxon>Mycobacteriales</taxon>
        <taxon>Nocardiaceae</taxon>
        <taxon>Rhodococcus</taxon>
    </lineage>
</organism>
<dbReference type="PATRIC" id="fig|101510.16.peg.8337"/>
<geneLocation type="plasmid" evidence="2 3">
    <name>pRHL1</name>
</geneLocation>
<accession>Q0RX83</accession>
<feature type="domain" description="Styrene monooxygenase StyA putative substrate binding" evidence="1">
    <location>
        <begin position="142"/>
        <end position="251"/>
    </location>
</feature>
<sequence length="407" mass="43893">MSIGIVGGGVAALHLGLALRTAGLDVTLYVARGYDEVAGGPLLNTVVHHHPTLARERALGVMHWQPAEHGYDRHYHYIGGSDPVRFCGEFTHPSCAVDHRLYLPALAADFADRGGEIRVRTVGPRDLSSLAVLHDLVVIASGRGPLSGLFERRATLSPFDAPQRRLCAGLYTGVARPDPEGVGISIAPGAGELLEIPIISRHGRVTALLFENRPGTAAAALTDLCAADDEALFTRTVLDTVREHHPATFERIDVGEFALTDCRDLLQGGVIPAVRQDYFEIADGTFALALGDAHVVVDPVMGQGANIAAYSAAVVAERIVTSAVYDELFCQQVARAREEVLVAASNWTNLMLNQHPRAEAVLRACSRDRLLANVFTDNFDHPDKQWDLLATDQRADRFVGLHTATAD</sequence>
<dbReference type="EMBL" id="CP000432">
    <property type="protein sequence ID" value="ABH00103.1"/>
    <property type="molecule type" value="Genomic_DNA"/>
</dbReference>
<dbReference type="SUPFAM" id="SSF51905">
    <property type="entry name" value="FAD/NAD(P)-binding domain"/>
    <property type="match status" value="1"/>
</dbReference>
<dbReference type="HOGENOM" id="CLU_033694_0_0_11"/>
<evidence type="ECO:0000313" key="2">
    <source>
        <dbReference type="EMBL" id="ABH00103.1"/>
    </source>
</evidence>
<dbReference type="AlphaFoldDB" id="Q0RX83"/>
<dbReference type="KEGG" id="rha:RHA1_ro09059"/>
<dbReference type="Gene3D" id="6.10.250.650">
    <property type="match status" value="1"/>
</dbReference>